<protein>
    <recommendedName>
        <fullName evidence="2">N-acetyltransferase ESCO acetyl-transferase domain-containing protein</fullName>
    </recommendedName>
</protein>
<feature type="compositionally biased region" description="Low complexity" evidence="1">
    <location>
        <begin position="39"/>
        <end position="53"/>
    </location>
</feature>
<dbReference type="GO" id="GO:0061733">
    <property type="term" value="F:protein-lysine-acetyltransferase activity"/>
    <property type="evidence" value="ECO:0007669"/>
    <property type="project" value="TreeGrafter"/>
</dbReference>
<feature type="region of interest" description="Disordered" evidence="1">
    <location>
        <begin position="1"/>
        <end position="68"/>
    </location>
</feature>
<evidence type="ECO:0000313" key="4">
    <source>
        <dbReference type="Proteomes" id="UP000092583"/>
    </source>
</evidence>
<dbReference type="Proteomes" id="UP000092583">
    <property type="component" value="Unassembled WGS sequence"/>
</dbReference>
<dbReference type="Pfam" id="PF13880">
    <property type="entry name" value="Acetyltransf_13"/>
    <property type="match status" value="1"/>
</dbReference>
<reference evidence="4" key="2">
    <citation type="submission" date="2013-12" db="EMBL/GenBank/DDBJ databases">
        <title>Evolution of pathogenesis and genome organization in the Tremellales.</title>
        <authorList>
            <person name="Cuomo C."/>
            <person name="Litvintseva A."/>
            <person name="Heitman J."/>
            <person name="Chen Y."/>
            <person name="Sun S."/>
            <person name="Springer D."/>
            <person name="Dromer F."/>
            <person name="Young S."/>
            <person name="Zeng Q."/>
            <person name="Chapman S."/>
            <person name="Gujja S."/>
            <person name="Saif S."/>
            <person name="Birren B."/>
        </authorList>
    </citation>
    <scope>NUCLEOTIDE SEQUENCE [LARGE SCALE GENOMIC DNA]</scope>
    <source>
        <strain evidence="4">CBS 10435</strain>
    </source>
</reference>
<keyword evidence="4" id="KW-1185">Reference proteome</keyword>
<dbReference type="PANTHER" id="PTHR45884">
    <property type="entry name" value="N-ACETYLTRANSFERASE ECO"/>
    <property type="match status" value="1"/>
</dbReference>
<dbReference type="OrthoDB" id="428854at2759"/>
<dbReference type="GO" id="GO:0000785">
    <property type="term" value="C:chromatin"/>
    <property type="evidence" value="ECO:0007669"/>
    <property type="project" value="TreeGrafter"/>
</dbReference>
<proteinExistence type="predicted"/>
<dbReference type="GO" id="GO:0007064">
    <property type="term" value="P:mitotic sister chromatid cohesion"/>
    <property type="evidence" value="ECO:0007669"/>
    <property type="project" value="TreeGrafter"/>
</dbReference>
<dbReference type="PANTHER" id="PTHR45884:SF2">
    <property type="entry name" value="N-ACETYLTRANSFERASE ECO"/>
    <property type="match status" value="1"/>
</dbReference>
<feature type="compositionally biased region" description="Basic residues" evidence="1">
    <location>
        <begin position="1"/>
        <end position="10"/>
    </location>
</feature>
<evidence type="ECO:0000313" key="3">
    <source>
        <dbReference type="EMBL" id="OCF58056.1"/>
    </source>
</evidence>
<reference evidence="3 4" key="1">
    <citation type="submission" date="2013-07" db="EMBL/GenBank/DDBJ databases">
        <title>The Genome Sequence of Kwoniella mangroviensis CBS10435.</title>
        <authorList>
            <consortium name="The Broad Institute Genome Sequencing Platform"/>
            <person name="Cuomo C."/>
            <person name="Litvintseva A."/>
            <person name="Chen Y."/>
            <person name="Heitman J."/>
            <person name="Sun S."/>
            <person name="Springer D."/>
            <person name="Dromer F."/>
            <person name="Young S.K."/>
            <person name="Zeng Q."/>
            <person name="Gargeya S."/>
            <person name="Fitzgerald M."/>
            <person name="Abouelleil A."/>
            <person name="Alvarado L."/>
            <person name="Berlin A.M."/>
            <person name="Chapman S.B."/>
            <person name="Dewar J."/>
            <person name="Goldberg J."/>
            <person name="Griggs A."/>
            <person name="Gujja S."/>
            <person name="Hansen M."/>
            <person name="Howarth C."/>
            <person name="Imamovic A."/>
            <person name="Larimer J."/>
            <person name="McCowan C."/>
            <person name="Murphy C."/>
            <person name="Pearson M."/>
            <person name="Priest M."/>
            <person name="Roberts A."/>
            <person name="Saif S."/>
            <person name="Shea T."/>
            <person name="Sykes S."/>
            <person name="Wortman J."/>
            <person name="Nusbaum C."/>
            <person name="Birren B."/>
        </authorList>
    </citation>
    <scope>NUCLEOTIDE SEQUENCE [LARGE SCALE GENOMIC DNA]</scope>
    <source>
        <strain evidence="3 4">CBS 10435</strain>
    </source>
</reference>
<gene>
    <name evidence="3" type="ORF">L486_04084</name>
</gene>
<feature type="compositionally biased region" description="Low complexity" evidence="1">
    <location>
        <begin position="146"/>
        <end position="162"/>
    </location>
</feature>
<evidence type="ECO:0000256" key="1">
    <source>
        <dbReference type="SAM" id="MobiDB-lite"/>
    </source>
</evidence>
<evidence type="ECO:0000259" key="2">
    <source>
        <dbReference type="Pfam" id="PF13880"/>
    </source>
</evidence>
<feature type="domain" description="N-acetyltransferase ESCO acetyl-transferase" evidence="2">
    <location>
        <begin position="382"/>
        <end position="441"/>
    </location>
</feature>
<dbReference type="InterPro" id="IPR028009">
    <property type="entry name" value="ESCO_Acetyltransf_dom"/>
</dbReference>
<feature type="region of interest" description="Disordered" evidence="1">
    <location>
        <begin position="146"/>
        <end position="174"/>
    </location>
</feature>
<name>A0A1B9IR80_9TREE</name>
<organism evidence="3 4">
    <name type="scientific">Kwoniella mangroviensis CBS 10435</name>
    <dbReference type="NCBI Taxonomy" id="1331196"/>
    <lineage>
        <taxon>Eukaryota</taxon>
        <taxon>Fungi</taxon>
        <taxon>Dikarya</taxon>
        <taxon>Basidiomycota</taxon>
        <taxon>Agaricomycotina</taxon>
        <taxon>Tremellomycetes</taxon>
        <taxon>Tremellales</taxon>
        <taxon>Cryptococcaceae</taxon>
        <taxon>Kwoniella</taxon>
    </lineage>
</organism>
<accession>A0A1B9IR80</accession>
<sequence length="454" mass="49167">MSKPVVRRTYGKAPPRVSSSLSLFDDHPSSSPPLVSNFRSSSPPSSSRLDTPTPSSPPTPAKRPLGIRESSPLFFSADEEDEENENPSLTPNLAEKVSKHVEVNGRRTIKSLPSKKVIQSSLKGFFVPRLQTKKTKALQPATIVPIASSSSSKQSAGSPSSILGIKPPRSNLSKPKSLTQLHLTHLTLLHTCQGCGMSFMRGGEDESVHVAHHTRVLRGIVWDGLGKGKGKSRDDKGWKVVRDDISFGEKERGKGKVVMVDGSYGGSKLDEILSTVDRVLSSPPLPQAILERCKVFLFVTSSPPPASSTKRQKLDSSISIKVVQRERVVGVVVAQGIKWAMRVLKDGEQLQCEGTEKERKVVVESGGFGSVTCDPAPLPTPLGINRLYISPSYRSNNLSYHLLNASCSNTVYGCTFDPTVGDVAFSQPTQSGRAVMERWGQGGIRVFADDESQL</sequence>
<dbReference type="STRING" id="1331196.A0A1B9IR80"/>
<dbReference type="AlphaFoldDB" id="A0A1B9IR80"/>
<dbReference type="EMBL" id="KI669462">
    <property type="protein sequence ID" value="OCF58056.1"/>
    <property type="molecule type" value="Genomic_DNA"/>
</dbReference>
<dbReference type="GO" id="GO:0005634">
    <property type="term" value="C:nucleus"/>
    <property type="evidence" value="ECO:0007669"/>
    <property type="project" value="TreeGrafter"/>
</dbReference>